<dbReference type="InterPro" id="IPR006724">
    <property type="entry name" value="Phage_TTP"/>
</dbReference>
<dbReference type="NCBIfam" id="TIGR01603">
    <property type="entry name" value="maj_tail_phi13"/>
    <property type="match status" value="1"/>
</dbReference>
<organism evidence="1 2">
    <name type="scientific">Loigolactobacillus rennini DSM 20253</name>
    <dbReference type="NCBI Taxonomy" id="1423796"/>
    <lineage>
        <taxon>Bacteria</taxon>
        <taxon>Bacillati</taxon>
        <taxon>Bacillota</taxon>
        <taxon>Bacilli</taxon>
        <taxon>Lactobacillales</taxon>
        <taxon>Lactobacillaceae</taxon>
        <taxon>Loigolactobacillus</taxon>
    </lineage>
</organism>
<name>A0A0R2CXK8_9LACO</name>
<evidence type="ECO:0008006" key="3">
    <source>
        <dbReference type="Google" id="ProtNLM"/>
    </source>
</evidence>
<gene>
    <name evidence="1" type="ORF">FC24_GL000965</name>
</gene>
<dbReference type="AlphaFoldDB" id="A0A0R2CXK8"/>
<dbReference type="EMBL" id="AYYI01000106">
    <property type="protein sequence ID" value="KRM92795.1"/>
    <property type="molecule type" value="Genomic_DNA"/>
</dbReference>
<protein>
    <recommendedName>
        <fullName evidence="3">Phage tail protein</fullName>
    </recommendedName>
</protein>
<dbReference type="Proteomes" id="UP000051638">
    <property type="component" value="Unassembled WGS sequence"/>
</dbReference>
<dbReference type="OrthoDB" id="2843358at2"/>
<sequence length="215" mass="23953">MAKNYHSFTGLTEFYYQVRGEDVKEIKDPERIRYLQEISVSKEQEMEKAYGDNQIAEMAVANGTIEVEAGFHKLPLEDKVALFGLEKSEAGMVAVGNDTPPYVAVMFAKTMEDGSREYVGLPKGRFTFPENEGKTKEDGVEFSSESSKAEFMQAPVNGFSEEKSMLMGHDAKGTTTMHDAIWKAIFKTKDSESDSPDATATYNGGALYTDQIKYK</sequence>
<accession>A0A0R2CXK8</accession>
<dbReference type="RefSeq" id="WP_057874940.1">
    <property type="nucleotide sequence ID" value="NZ_AYYI01000106.1"/>
</dbReference>
<comment type="caution">
    <text evidence="1">The sequence shown here is derived from an EMBL/GenBank/DDBJ whole genome shotgun (WGS) entry which is preliminary data.</text>
</comment>
<dbReference type="Pfam" id="PF04630">
    <property type="entry name" value="Phage_TTP_1"/>
    <property type="match status" value="1"/>
</dbReference>
<dbReference type="PATRIC" id="fig|1423796.3.peg.987"/>
<reference evidence="1 2" key="1">
    <citation type="journal article" date="2015" name="Genome Announc.">
        <title>Expanding the biotechnology potential of lactobacilli through comparative genomics of 213 strains and associated genera.</title>
        <authorList>
            <person name="Sun Z."/>
            <person name="Harris H.M."/>
            <person name="McCann A."/>
            <person name="Guo C."/>
            <person name="Argimon S."/>
            <person name="Zhang W."/>
            <person name="Yang X."/>
            <person name="Jeffery I.B."/>
            <person name="Cooney J.C."/>
            <person name="Kagawa T.F."/>
            <person name="Liu W."/>
            <person name="Song Y."/>
            <person name="Salvetti E."/>
            <person name="Wrobel A."/>
            <person name="Rasinkangas P."/>
            <person name="Parkhill J."/>
            <person name="Rea M.C."/>
            <person name="O'Sullivan O."/>
            <person name="Ritari J."/>
            <person name="Douillard F.P."/>
            <person name="Paul Ross R."/>
            <person name="Yang R."/>
            <person name="Briner A.E."/>
            <person name="Felis G.E."/>
            <person name="de Vos W.M."/>
            <person name="Barrangou R."/>
            <person name="Klaenhammer T.R."/>
            <person name="Caufield P.W."/>
            <person name="Cui Y."/>
            <person name="Zhang H."/>
            <person name="O'Toole P.W."/>
        </authorList>
    </citation>
    <scope>NUCLEOTIDE SEQUENCE [LARGE SCALE GENOMIC DNA]</scope>
    <source>
        <strain evidence="1 2">DSM 20253</strain>
    </source>
</reference>
<dbReference type="InterPro" id="IPR006490">
    <property type="entry name" value="Maj_tail_phi13"/>
</dbReference>
<evidence type="ECO:0000313" key="1">
    <source>
        <dbReference type="EMBL" id="KRM92795.1"/>
    </source>
</evidence>
<evidence type="ECO:0000313" key="2">
    <source>
        <dbReference type="Proteomes" id="UP000051638"/>
    </source>
</evidence>
<keyword evidence="2" id="KW-1185">Reference proteome</keyword>
<dbReference type="STRING" id="1423796.FC24_GL000965"/>
<proteinExistence type="predicted"/>